<comment type="caution">
    <text evidence="3">The sequence shown here is derived from an EMBL/GenBank/DDBJ whole genome shotgun (WGS) entry which is preliminary data.</text>
</comment>
<dbReference type="RefSeq" id="WP_265280908.1">
    <property type="nucleotide sequence ID" value="NZ_QZCW01000001.1"/>
</dbReference>
<name>A0ABT3KQ42_9BURK</name>
<dbReference type="EMBL" id="QZCW01000001">
    <property type="protein sequence ID" value="MCW5320044.1"/>
    <property type="molecule type" value="Genomic_DNA"/>
</dbReference>
<dbReference type="Pfam" id="PF19078">
    <property type="entry name" value="Big_12"/>
    <property type="match status" value="2"/>
</dbReference>
<keyword evidence="4" id="KW-1185">Reference proteome</keyword>
<dbReference type="Proteomes" id="UP001208935">
    <property type="component" value="Unassembled WGS sequence"/>
</dbReference>
<feature type="domain" description="Bacterial Ig-like" evidence="2">
    <location>
        <begin position="5"/>
        <end position="113"/>
    </location>
</feature>
<feature type="compositionally biased region" description="Low complexity" evidence="1">
    <location>
        <begin position="598"/>
        <end position="614"/>
    </location>
</feature>
<dbReference type="InterPro" id="IPR044048">
    <property type="entry name" value="Big_12"/>
</dbReference>
<gene>
    <name evidence="3" type="ORF">D5039_02280</name>
</gene>
<dbReference type="InterPro" id="IPR028059">
    <property type="entry name" value="SWM_rpt"/>
</dbReference>
<feature type="domain" description="Bacterial Ig-like" evidence="2">
    <location>
        <begin position="135"/>
        <end position="225"/>
    </location>
</feature>
<dbReference type="NCBIfam" id="TIGR02059">
    <property type="entry name" value="swm_rep_I"/>
    <property type="match status" value="3"/>
</dbReference>
<reference evidence="4" key="1">
    <citation type="submission" date="2023-07" db="EMBL/GenBank/DDBJ databases">
        <title>Verminephrobacter genomes.</title>
        <authorList>
            <person name="Lund M.B."/>
        </authorList>
    </citation>
    <scope>NUCLEOTIDE SEQUENCE [LARGE SCALE GENOMIC DNA]</scope>
    <source>
        <strain evidence="4">AtM5-05</strain>
    </source>
</reference>
<proteinExistence type="predicted"/>
<dbReference type="InterPro" id="IPR053784">
    <property type="entry name" value="Choice_anch_U_dom"/>
</dbReference>
<evidence type="ECO:0000256" key="1">
    <source>
        <dbReference type="SAM" id="MobiDB-lite"/>
    </source>
</evidence>
<feature type="region of interest" description="Disordered" evidence="1">
    <location>
        <begin position="538"/>
        <end position="557"/>
    </location>
</feature>
<feature type="region of interest" description="Disordered" evidence="1">
    <location>
        <begin position="563"/>
        <end position="623"/>
    </location>
</feature>
<accession>A0ABT3KQ42</accession>
<organism evidence="3 4">
    <name type="scientific">Verminephrobacter aporrectodeae subsp. tuberculatae</name>
    <dbReference type="NCBI Taxonomy" id="1110392"/>
    <lineage>
        <taxon>Bacteria</taxon>
        <taxon>Pseudomonadati</taxon>
        <taxon>Pseudomonadota</taxon>
        <taxon>Betaproteobacteria</taxon>
        <taxon>Burkholderiales</taxon>
        <taxon>Comamonadaceae</taxon>
        <taxon>Verminephrobacter</taxon>
    </lineage>
</organism>
<dbReference type="InterPro" id="IPR011801">
    <property type="entry name" value="Swm_rep_I_cyn"/>
</dbReference>
<evidence type="ECO:0000313" key="4">
    <source>
        <dbReference type="Proteomes" id="UP001208935"/>
    </source>
</evidence>
<evidence type="ECO:0000313" key="3">
    <source>
        <dbReference type="EMBL" id="MCW5320044.1"/>
    </source>
</evidence>
<dbReference type="Pfam" id="PF13753">
    <property type="entry name" value="SWM_repeat"/>
    <property type="match status" value="3"/>
</dbReference>
<sequence length="803" mass="82876">MTMNSPNTTIVISDDSLTMGERSAKVTITFSEPVFSWPLDAVDRVNTGKLSEFLPVPTTKPDMERKVWSATFEPDANVDGGTNNRISLDLGRVTLGIRGAGGTGVGRATSQDFSVDTKRPTLKSSSIAFAPYESGSTLEAGKTATLTFTFSEAVKGFDASDVNLFPGSGTLGELRSIDGGITWSATLTAPKGDTILGTNSPTVNLSGLTDLAGNAGDGRSQPTAINYAVDTDRPVLNSATVKGDQLVLGYLEETALKAVDEDAAKDAFEVFFTSPHDPTIDATPSVSYPVKSLTMDATKKTVTLTLERPATADQTVTVSYTIPDTRTYAIQDLAGHAAASFKDRPVSNNTSDNIPPVINSATVTGDQLVLHYTARKELDAGHKAAIDAFTVHVNGDLNAVTDVQVNATDKTVTLTLTHPVTGGETVTVAYTDPSSGDDPAAVQEVDGDDAASFSAMGVGNTPDTTPPVVSGATVTGDQLVLRYTETNLLDAIHKADNGALAVRVNEVDNAVTDVQVNATDKTVTLTLTHPVASGDTVTVAYTDPSSGNDPAAVQDATGNDAASFPARKVDNRTPPPPPSPHPRVSDTDKDGLPNAVEDQAPGLPGPDGAAPVAGDGNGDGVQDSEQLAVGSISVVLSPTGASKPGDAPTTFVTLVDDSQGGKTNSESNAQITSLEQKDAPGQLPPGMEMPIGQVFFETALAATGSSSSSSETFSLYVDPALGVNGHWAQDGSGVWANLASAPYGGKMVTEGGRLRLDFQITDGGAFDADGKVDASITASGAPAHMPLSIAGQASDEGHDGFWF</sequence>
<protein>
    <recommendedName>
        <fullName evidence="2">Bacterial Ig-like domain-containing protein</fullName>
    </recommendedName>
</protein>
<dbReference type="NCBIfam" id="NF041766">
    <property type="entry name" value="choice_anch_U"/>
    <property type="match status" value="1"/>
</dbReference>
<evidence type="ECO:0000259" key="2">
    <source>
        <dbReference type="Pfam" id="PF19078"/>
    </source>
</evidence>